<name>M1HV09_PBCVI</name>
<gene>
    <name evidence="2" type="primary">IL-3A_645L</name>
    <name evidence="2" type="ORF">PBCVIL3A_645L</name>
</gene>
<dbReference type="Pfam" id="PF19197">
    <property type="entry name" value="DUF5872"/>
    <property type="match status" value="1"/>
</dbReference>
<dbReference type="EMBL" id="JX997169">
    <property type="protein sequence ID" value="AGE54014.1"/>
    <property type="molecule type" value="Genomic_DNA"/>
</dbReference>
<protein>
    <recommendedName>
        <fullName evidence="1">DUF5872 domain-containing protein</fullName>
    </recommendedName>
</protein>
<evidence type="ECO:0000313" key="3">
    <source>
        <dbReference type="Proteomes" id="UP000247091"/>
    </source>
</evidence>
<reference evidence="2 3" key="1">
    <citation type="submission" date="2012-10" db="EMBL/GenBank/DDBJ databases">
        <title>Towards defining the chloroviruses: a genomic journey through a genus of large DNA viruses.</title>
        <authorList>
            <person name="Jeanniard A."/>
            <person name="Dunigan D.D."/>
            <person name="Gurnon J.R."/>
            <person name="Agarkova I."/>
            <person name="Kang M."/>
            <person name="Vitek J."/>
            <person name="Duncan G."/>
            <person name="McClung O.W."/>
            <person name="Larsen M."/>
            <person name="Claverie J.-M."/>
            <person name="Van Etten J.L."/>
            <person name="Blanc G."/>
        </authorList>
    </citation>
    <scope>NUCLEOTIDE SEQUENCE [LARGE SCALE GENOMIC DNA]</scope>
</reference>
<dbReference type="InterPro" id="IPR043803">
    <property type="entry name" value="DUF5872"/>
</dbReference>
<proteinExistence type="predicted"/>
<organism evidence="2 3">
    <name type="scientific">Paramecium bursaria Chlorella virus IL3A</name>
    <name type="common">PBCV-IL3A</name>
    <dbReference type="NCBI Taxonomy" id="46019"/>
    <lineage>
        <taxon>Viruses</taxon>
        <taxon>Varidnaviria</taxon>
        <taxon>Bamfordvirae</taxon>
        <taxon>Nucleocytoviricota</taxon>
        <taxon>Megaviricetes</taxon>
        <taxon>Algavirales</taxon>
        <taxon>Phycodnaviridae</taxon>
        <taxon>Chlorovirus</taxon>
        <taxon>Chlorovirus illinoense</taxon>
    </lineage>
</organism>
<evidence type="ECO:0000259" key="1">
    <source>
        <dbReference type="Pfam" id="PF19197"/>
    </source>
</evidence>
<accession>M1HV09</accession>
<organismHost>
    <name type="scientific">Chlorella</name>
    <dbReference type="NCBI Taxonomy" id="3071"/>
</organismHost>
<dbReference type="Proteomes" id="UP000247091">
    <property type="component" value="Segment"/>
</dbReference>
<evidence type="ECO:0000313" key="2">
    <source>
        <dbReference type="EMBL" id="AGE54014.1"/>
    </source>
</evidence>
<sequence length="160" mass="18502">MTFLKPQKLICGNKTSPVWIKIKYICYMVEKAVPTDPVTYSRIKSQVKRDAKSRWPSAYLSGLVVQKYKTAMQKKGIKPYKSSSPKKTTPLKRWYDEKWVDIKTGKPCGSVRTKDYYPTCRPSIRKSGSPVTVKELTAAQKKKMISQKQKAKKKTVHYKY</sequence>
<feature type="domain" description="DUF5872" evidence="1">
    <location>
        <begin position="34"/>
        <end position="154"/>
    </location>
</feature>